<evidence type="ECO:0000313" key="2">
    <source>
        <dbReference type="Proteomes" id="UP000317171"/>
    </source>
</evidence>
<reference evidence="1 2" key="1">
    <citation type="submission" date="2019-02" db="EMBL/GenBank/DDBJ databases">
        <title>Deep-cultivation of Planctomycetes and their phenomic and genomic characterization uncovers novel biology.</title>
        <authorList>
            <person name="Wiegand S."/>
            <person name="Jogler M."/>
            <person name="Boedeker C."/>
            <person name="Pinto D."/>
            <person name="Vollmers J."/>
            <person name="Rivas-Marin E."/>
            <person name="Kohn T."/>
            <person name="Peeters S.H."/>
            <person name="Heuer A."/>
            <person name="Rast P."/>
            <person name="Oberbeckmann S."/>
            <person name="Bunk B."/>
            <person name="Jeske O."/>
            <person name="Meyerdierks A."/>
            <person name="Storesund J.E."/>
            <person name="Kallscheuer N."/>
            <person name="Luecker S."/>
            <person name="Lage O.M."/>
            <person name="Pohl T."/>
            <person name="Merkel B.J."/>
            <person name="Hornburger P."/>
            <person name="Mueller R.-W."/>
            <person name="Bruemmer F."/>
            <person name="Labrenz M."/>
            <person name="Spormann A.M."/>
            <person name="Op den Camp H."/>
            <person name="Overmann J."/>
            <person name="Amann R."/>
            <person name="Jetten M.S.M."/>
            <person name="Mascher T."/>
            <person name="Medema M.H."/>
            <person name="Devos D.P."/>
            <person name="Kaster A.-K."/>
            <person name="Ovreas L."/>
            <person name="Rohde M."/>
            <person name="Galperin M.Y."/>
            <person name="Jogler C."/>
        </authorList>
    </citation>
    <scope>NUCLEOTIDE SEQUENCE [LARGE SCALE GENOMIC DNA]</scope>
    <source>
        <strain evidence="1 2">Pan241w</strain>
    </source>
</reference>
<dbReference type="AlphaFoldDB" id="A0A517RPJ4"/>
<accession>A0A517RPJ4</accession>
<evidence type="ECO:0000313" key="1">
    <source>
        <dbReference type="EMBL" id="QDT45806.1"/>
    </source>
</evidence>
<gene>
    <name evidence="1" type="ORF">Pan241w_59340</name>
</gene>
<dbReference type="Proteomes" id="UP000317171">
    <property type="component" value="Chromosome"/>
</dbReference>
<sequence length="93" mass="10291">MFYVGICPFCEQGSLGVRICNQAKDAVILCDECDAMWLSPEINAPPAFPEQPALPCPYCRGNLTDAPAHWACFGEIFQKGWISAVRGELPEER</sequence>
<dbReference type="EMBL" id="CP036269">
    <property type="protein sequence ID" value="QDT45806.1"/>
    <property type="molecule type" value="Genomic_DNA"/>
</dbReference>
<keyword evidence="2" id="KW-1185">Reference proteome</keyword>
<organism evidence="1 2">
    <name type="scientific">Gimesia alba</name>
    <dbReference type="NCBI Taxonomy" id="2527973"/>
    <lineage>
        <taxon>Bacteria</taxon>
        <taxon>Pseudomonadati</taxon>
        <taxon>Planctomycetota</taxon>
        <taxon>Planctomycetia</taxon>
        <taxon>Planctomycetales</taxon>
        <taxon>Planctomycetaceae</taxon>
        <taxon>Gimesia</taxon>
    </lineage>
</organism>
<dbReference type="KEGG" id="gaz:Pan241w_59340"/>
<proteinExistence type="predicted"/>
<name>A0A517RPJ4_9PLAN</name>
<protein>
    <submittedName>
        <fullName evidence="1">Uncharacterized protein</fullName>
    </submittedName>
</protein>